<dbReference type="PROSITE" id="PS01031">
    <property type="entry name" value="SHSP"/>
    <property type="match status" value="1"/>
</dbReference>
<dbReference type="InterPro" id="IPR008978">
    <property type="entry name" value="HSP20-like_chaperone"/>
</dbReference>
<evidence type="ECO:0000256" key="2">
    <source>
        <dbReference type="RuleBase" id="RU003616"/>
    </source>
</evidence>
<evidence type="ECO:0000256" key="1">
    <source>
        <dbReference type="PROSITE-ProRule" id="PRU00285"/>
    </source>
</evidence>
<organism evidence="4 5">
    <name type="scientific">Desulfuromonas versatilis</name>
    <dbReference type="NCBI Taxonomy" id="2802975"/>
    <lineage>
        <taxon>Bacteria</taxon>
        <taxon>Pseudomonadati</taxon>
        <taxon>Thermodesulfobacteriota</taxon>
        <taxon>Desulfuromonadia</taxon>
        <taxon>Desulfuromonadales</taxon>
        <taxon>Desulfuromonadaceae</taxon>
        <taxon>Desulfuromonas</taxon>
    </lineage>
</organism>
<keyword evidence="5" id="KW-1185">Reference proteome</keyword>
<dbReference type="InterPro" id="IPR002068">
    <property type="entry name" value="A-crystallin/Hsp20_dom"/>
</dbReference>
<evidence type="ECO:0000259" key="3">
    <source>
        <dbReference type="PROSITE" id="PS01031"/>
    </source>
</evidence>
<dbReference type="Proteomes" id="UP001319827">
    <property type="component" value="Chromosome"/>
</dbReference>
<accession>A0ABM8HZ07</accession>
<proteinExistence type="inferred from homology"/>
<reference evidence="4 5" key="2">
    <citation type="journal article" date="2021" name="Int. J. Syst. Evol. Microbiol.">
        <title>Isolation and Polyphasic Characterization of Desulfuromonas versatilis sp. Nov., an Electrogenic Bacteria Capable of Versatile Metabolism Isolated from a Graphene Oxide-Reducing Enrichment Culture.</title>
        <authorList>
            <person name="Xie L."/>
            <person name="Yoshida N."/>
            <person name="Ishii S."/>
            <person name="Meng L."/>
        </authorList>
    </citation>
    <scope>NUCLEOTIDE SEQUENCE [LARGE SCALE GENOMIC DNA]</scope>
    <source>
        <strain evidence="4 5">NIT-T3</strain>
    </source>
</reference>
<dbReference type="InterPro" id="IPR031107">
    <property type="entry name" value="Small_HSP"/>
</dbReference>
<dbReference type="Pfam" id="PF00011">
    <property type="entry name" value="HSP20"/>
    <property type="match status" value="1"/>
</dbReference>
<feature type="domain" description="SHSP" evidence="3">
    <location>
        <begin position="35"/>
        <end position="149"/>
    </location>
</feature>
<sequence>MAIMKWDPLRELRAMQEQMSRLFDLSRDRAFGEPLDSALWQPPVDIYEDELEVVVTMELPEVRQEDIDVQIQDHTLIIQGERKLEREERKQNYHRIERSYGPFRRSFSLPATVDEDKTRASCEQGVLKVVLPKTSSAPRRQITVEVKGE</sequence>
<dbReference type="EMBL" id="AP024355">
    <property type="protein sequence ID" value="BCR06336.1"/>
    <property type="molecule type" value="Genomic_DNA"/>
</dbReference>
<dbReference type="CDD" id="cd06464">
    <property type="entry name" value="ACD_sHsps-like"/>
    <property type="match status" value="1"/>
</dbReference>
<dbReference type="RefSeq" id="WP_221249711.1">
    <property type="nucleotide sequence ID" value="NZ_AP024355.1"/>
</dbReference>
<reference evidence="4 5" key="1">
    <citation type="journal article" date="2016" name="C (Basel)">
        <title>Selective Growth of and Electricity Production by Marine Exoelectrogenic Bacteria in Self-Aggregated Hydrogel of Microbially Reduced Graphene Oxide.</title>
        <authorList>
            <person name="Yoshida N."/>
            <person name="Goto Y."/>
            <person name="Miyata Y."/>
        </authorList>
    </citation>
    <scope>NUCLEOTIDE SEQUENCE [LARGE SCALE GENOMIC DNA]</scope>
    <source>
        <strain evidence="4 5">NIT-T3</strain>
    </source>
</reference>
<gene>
    <name evidence="4" type="primary">hspA-1</name>
    <name evidence="4" type="ORF">DESUT3_34050</name>
</gene>
<protein>
    <submittedName>
        <fullName evidence="4">Molecular chaperone</fullName>
    </submittedName>
</protein>
<dbReference type="Gene3D" id="2.60.40.790">
    <property type="match status" value="1"/>
</dbReference>
<dbReference type="PANTHER" id="PTHR11527">
    <property type="entry name" value="HEAT-SHOCK PROTEIN 20 FAMILY MEMBER"/>
    <property type="match status" value="1"/>
</dbReference>
<comment type="similarity">
    <text evidence="1 2">Belongs to the small heat shock protein (HSP20) family.</text>
</comment>
<evidence type="ECO:0000313" key="4">
    <source>
        <dbReference type="EMBL" id="BCR06336.1"/>
    </source>
</evidence>
<evidence type="ECO:0000313" key="5">
    <source>
        <dbReference type="Proteomes" id="UP001319827"/>
    </source>
</evidence>
<dbReference type="SUPFAM" id="SSF49764">
    <property type="entry name" value="HSP20-like chaperones"/>
    <property type="match status" value="1"/>
</dbReference>
<name>A0ABM8HZ07_9BACT</name>